<gene>
    <name evidence="4" type="ORF">GPM918_LOCUS37229</name>
    <name evidence="5" type="ORF">SRO942_LOCUS37988</name>
</gene>
<proteinExistence type="inferred from homology"/>
<dbReference type="PANTHER" id="PTHR24112:SF9">
    <property type="entry name" value="PROTEIN PHOSPHATASE 1 REGULATORY SUBUNIT 37"/>
    <property type="match status" value="1"/>
</dbReference>
<reference evidence="4" key="1">
    <citation type="submission" date="2021-02" db="EMBL/GenBank/DDBJ databases">
        <authorList>
            <person name="Nowell W R."/>
        </authorList>
    </citation>
    <scope>NUCLEOTIDE SEQUENCE</scope>
</reference>
<dbReference type="Proteomes" id="UP000681722">
    <property type="component" value="Unassembled WGS sequence"/>
</dbReference>
<keyword evidence="6" id="KW-1185">Reference proteome</keyword>
<evidence type="ECO:0000256" key="1">
    <source>
        <dbReference type="ARBA" id="ARBA00022614"/>
    </source>
</evidence>
<dbReference type="InterPro" id="IPR032675">
    <property type="entry name" value="LRR_dom_sf"/>
</dbReference>
<dbReference type="Gene3D" id="3.80.10.10">
    <property type="entry name" value="Ribonuclease Inhibitor"/>
    <property type="match status" value="1"/>
</dbReference>
<dbReference type="SUPFAM" id="SSF52047">
    <property type="entry name" value="RNI-like"/>
    <property type="match status" value="1"/>
</dbReference>
<evidence type="ECO:0000313" key="4">
    <source>
        <dbReference type="EMBL" id="CAF1513683.1"/>
    </source>
</evidence>
<dbReference type="AlphaFoldDB" id="A0A815UBM8"/>
<dbReference type="InterPro" id="IPR001611">
    <property type="entry name" value="Leu-rich_rpt"/>
</dbReference>
<sequence length="98" mass="11179">TLTELQLDSNQVGDKGAQYLDAALHKNTTLTTLWLNNNKIGDKGAQYLVCYQSVNNPAERFRSRLSDVMSETYLFDEQKLTKVFRNMNISGEIGYIQQ</sequence>
<dbReference type="SMART" id="SM00368">
    <property type="entry name" value="LRR_RI"/>
    <property type="match status" value="2"/>
</dbReference>
<comment type="caution">
    <text evidence="4">The sequence shown here is derived from an EMBL/GenBank/DDBJ whole genome shotgun (WGS) entry which is preliminary data.</text>
</comment>
<accession>A0A815UBM8</accession>
<evidence type="ECO:0000256" key="2">
    <source>
        <dbReference type="ARBA" id="ARBA00022737"/>
    </source>
</evidence>
<comment type="similarity">
    <text evidence="3">Belongs to the PPP1R37 family.</text>
</comment>
<dbReference type="EMBL" id="CAJNOQ010023335">
    <property type="protein sequence ID" value="CAF1513683.1"/>
    <property type="molecule type" value="Genomic_DNA"/>
</dbReference>
<feature type="non-terminal residue" evidence="4">
    <location>
        <position position="1"/>
    </location>
</feature>
<evidence type="ECO:0000256" key="3">
    <source>
        <dbReference type="ARBA" id="ARBA00038315"/>
    </source>
</evidence>
<dbReference type="EMBL" id="CAJOBC010088877">
    <property type="protein sequence ID" value="CAF4373982.1"/>
    <property type="molecule type" value="Genomic_DNA"/>
</dbReference>
<dbReference type="Pfam" id="PF13516">
    <property type="entry name" value="LRR_6"/>
    <property type="match status" value="2"/>
</dbReference>
<keyword evidence="1" id="KW-0433">Leucine-rich repeat</keyword>
<dbReference type="Proteomes" id="UP000663829">
    <property type="component" value="Unassembled WGS sequence"/>
</dbReference>
<organism evidence="4 6">
    <name type="scientific">Didymodactylos carnosus</name>
    <dbReference type="NCBI Taxonomy" id="1234261"/>
    <lineage>
        <taxon>Eukaryota</taxon>
        <taxon>Metazoa</taxon>
        <taxon>Spiralia</taxon>
        <taxon>Gnathifera</taxon>
        <taxon>Rotifera</taxon>
        <taxon>Eurotatoria</taxon>
        <taxon>Bdelloidea</taxon>
        <taxon>Philodinida</taxon>
        <taxon>Philodinidae</taxon>
        <taxon>Didymodactylos</taxon>
    </lineage>
</organism>
<keyword evidence="2" id="KW-0677">Repeat</keyword>
<name>A0A815UBM8_9BILA</name>
<evidence type="ECO:0000313" key="6">
    <source>
        <dbReference type="Proteomes" id="UP000663829"/>
    </source>
</evidence>
<dbReference type="InterPro" id="IPR051279">
    <property type="entry name" value="PP1-Reg/Actin-Interact_Protein"/>
</dbReference>
<protein>
    <submittedName>
        <fullName evidence="4">Uncharacterized protein</fullName>
    </submittedName>
</protein>
<evidence type="ECO:0000313" key="5">
    <source>
        <dbReference type="EMBL" id="CAF4373982.1"/>
    </source>
</evidence>
<dbReference type="PANTHER" id="PTHR24112">
    <property type="entry name" value="LEUCINE-RICH REPEAT, ISOFORM F-RELATED"/>
    <property type="match status" value="1"/>
</dbReference>